<feature type="domain" description="F-box protein Hrt3/FBXO9 C-terminal" evidence="2">
    <location>
        <begin position="226"/>
        <end position="312"/>
    </location>
</feature>
<keyword evidence="4" id="KW-1185">Reference proteome</keyword>
<dbReference type="PROSITE" id="PS50005">
    <property type="entry name" value="TPR"/>
    <property type="match status" value="1"/>
</dbReference>
<dbReference type="STRING" id="441375.B6ADP4"/>
<dbReference type="VEuPathDB" id="CryptoDB:CMU_008260"/>
<dbReference type="Pfam" id="PF19270">
    <property type="entry name" value="FBO_C"/>
    <property type="match status" value="1"/>
</dbReference>
<dbReference type="eggNOG" id="KOG2997">
    <property type="taxonomic scope" value="Eukaryota"/>
</dbReference>
<name>B6ADP4_CRYMR</name>
<dbReference type="OMA" id="STISKHY"/>
<dbReference type="AlphaFoldDB" id="B6ADP4"/>
<dbReference type="GeneID" id="6995757"/>
<reference evidence="3" key="1">
    <citation type="submission" date="2008-06" db="EMBL/GenBank/DDBJ databases">
        <authorList>
            <person name="Lorenzi H."/>
            <person name="Inman J."/>
            <person name="Miller J."/>
            <person name="Schobel S."/>
            <person name="Amedeo P."/>
            <person name="Caler E.V."/>
            <person name="da Silva J."/>
        </authorList>
    </citation>
    <scope>NUCLEOTIDE SEQUENCE [LARGE SCALE GENOMIC DNA]</scope>
    <source>
        <strain evidence="3">RN66</strain>
    </source>
</reference>
<evidence type="ECO:0000313" key="4">
    <source>
        <dbReference type="Proteomes" id="UP000001460"/>
    </source>
</evidence>
<dbReference type="InterPro" id="IPR019734">
    <property type="entry name" value="TPR_rpt"/>
</dbReference>
<organism evidence="3 4">
    <name type="scientific">Cryptosporidium muris (strain RN66)</name>
    <dbReference type="NCBI Taxonomy" id="441375"/>
    <lineage>
        <taxon>Eukaryota</taxon>
        <taxon>Sar</taxon>
        <taxon>Alveolata</taxon>
        <taxon>Apicomplexa</taxon>
        <taxon>Conoidasida</taxon>
        <taxon>Coccidia</taxon>
        <taxon>Eucoccidiorida</taxon>
        <taxon>Eimeriorina</taxon>
        <taxon>Cryptosporidiidae</taxon>
        <taxon>Cryptosporidium</taxon>
    </lineage>
</organism>
<dbReference type="SUPFAM" id="SSF81383">
    <property type="entry name" value="F-box domain"/>
    <property type="match status" value="1"/>
</dbReference>
<proteinExistence type="predicted"/>
<dbReference type="Proteomes" id="UP000001460">
    <property type="component" value="Unassembled WGS sequence"/>
</dbReference>
<feature type="repeat" description="TPR" evidence="1">
    <location>
        <begin position="10"/>
        <end position="43"/>
    </location>
</feature>
<dbReference type="InterPro" id="IPR011990">
    <property type="entry name" value="TPR-like_helical_dom_sf"/>
</dbReference>
<dbReference type="SMART" id="SM00028">
    <property type="entry name" value="TPR"/>
    <property type="match status" value="1"/>
</dbReference>
<dbReference type="Pfam" id="PF00515">
    <property type="entry name" value="TPR_1"/>
    <property type="match status" value="1"/>
</dbReference>
<evidence type="ECO:0000259" key="2">
    <source>
        <dbReference type="Pfam" id="PF19270"/>
    </source>
</evidence>
<evidence type="ECO:0000256" key="1">
    <source>
        <dbReference type="PROSITE-ProRule" id="PRU00339"/>
    </source>
</evidence>
<keyword evidence="1" id="KW-0802">TPR repeat</keyword>
<protein>
    <submittedName>
        <fullName evidence="3">TPR repeat-containing protein</fullName>
    </submittedName>
</protein>
<dbReference type="RefSeq" id="XP_002140684.1">
    <property type="nucleotide sequence ID" value="XM_002140648.1"/>
</dbReference>
<gene>
    <name evidence="3" type="ORF">CMU_008260</name>
</gene>
<accession>B6ADP4</accession>
<dbReference type="OrthoDB" id="346801at2759"/>
<evidence type="ECO:0000313" key="3">
    <source>
        <dbReference type="EMBL" id="EEA06335.1"/>
    </source>
</evidence>
<sequence>MNNISRAKEAESEYRRGLLLEYQGNLIQAIGCYRRALKIFPDLDEKSMVLNLTEKQRYRRDLYYFNIDSEDELVDSIYENTSSSILDKRNQFSESITNTDNRSNIQVSLQHFFLVRRNFLNSMKSDYMSKIIQLLDIDKWDRMDISTVTKSINCYSMYLILNPLTFGEIMLYLDTFSCGILSTTCKYFNYLVKTSWIWEYKCHCIWGNSIWSSTLINSSTISKHYYYTLYLNHPRIRYDGIYISRCSYFRKISESGNIHLDDIQRQKCMCDLSIIQVTYYRYLLFIANTNIVLILRSSQNPIDVVKYLKSHKLVSKYLQLVNIKDNLDLQIKLEDSDINNLIIGTWCFKPNEICKSEDSNDIIIIYKEYPTIINEVSFKIQGSDTNKSNGYLKYTEFKMTKINGNYSDSTYLCVDNNHFRSFEFYRIRSYRHLY</sequence>
<dbReference type="InterPro" id="IPR045464">
    <property type="entry name" value="Hrt3/FBXO9_C"/>
</dbReference>
<dbReference type="SUPFAM" id="SSF48452">
    <property type="entry name" value="TPR-like"/>
    <property type="match status" value="1"/>
</dbReference>
<dbReference type="EMBL" id="DS989729">
    <property type="protein sequence ID" value="EEA06335.1"/>
    <property type="molecule type" value="Genomic_DNA"/>
</dbReference>
<dbReference type="InterPro" id="IPR036047">
    <property type="entry name" value="F-box-like_dom_sf"/>
</dbReference>